<sequence>MDKWLRSPWFVRVISLMIAVLLWMSANLDSDTTSDALLLNDGNNDLEVLSNIPLDLRYDDEQFTITGVPQYVNVTLEGPTSAMTPHVRQKNFEVFIDLEDIDEPGTYQVNVQHSGISNRLNVTLDPATLEVTVTERTSADFDVSVDFINDQNLIENYTVGEPTVEPGQVTITGSQDLVNRVALVKAMVDVTNVTESIDQIEAPVKVYDSQGNELNVLVDPNRVDVSVPIDLPTATVPIEVQTTGELPDGYALGSVTPNTQEVTITGPQTVLDEIESISDLEVDISELTETTTVDVDIPLPDGVQSVEPETVQVEVVVTEAEQAEETIDNIEVGVDNLQDGQTIDFLNPEDQLIEVVLKGDPEALEQVTAEDLQAFIDVDGLESGEHEVPIQLETPENVEAQVSTENATVRIG</sequence>
<organism evidence="1 2">
    <name type="scientific">Thalassobacillus hwangdonensis</name>
    <dbReference type="NCBI Taxonomy" id="546108"/>
    <lineage>
        <taxon>Bacteria</taxon>
        <taxon>Bacillati</taxon>
        <taxon>Bacillota</taxon>
        <taxon>Bacilli</taxon>
        <taxon>Bacillales</taxon>
        <taxon>Bacillaceae</taxon>
        <taxon>Thalassobacillus</taxon>
    </lineage>
</organism>
<dbReference type="Gene3D" id="2.170.120.30">
    <property type="match status" value="2"/>
</dbReference>
<dbReference type="InterPro" id="IPR053154">
    <property type="entry name" value="c-di-AMP_regulator"/>
</dbReference>
<name>A0ABW3KZN6_9BACI</name>
<dbReference type="EMBL" id="JBHTKL010000002">
    <property type="protein sequence ID" value="MFD1019115.1"/>
    <property type="molecule type" value="Genomic_DNA"/>
</dbReference>
<dbReference type="Pfam" id="PF07949">
    <property type="entry name" value="YbbR"/>
    <property type="match status" value="3"/>
</dbReference>
<evidence type="ECO:0000313" key="1">
    <source>
        <dbReference type="EMBL" id="MFD1019115.1"/>
    </source>
</evidence>
<reference evidence="2" key="1">
    <citation type="journal article" date="2019" name="Int. J. Syst. Evol. Microbiol.">
        <title>The Global Catalogue of Microorganisms (GCM) 10K type strain sequencing project: providing services to taxonomists for standard genome sequencing and annotation.</title>
        <authorList>
            <consortium name="The Broad Institute Genomics Platform"/>
            <consortium name="The Broad Institute Genome Sequencing Center for Infectious Disease"/>
            <person name="Wu L."/>
            <person name="Ma J."/>
        </authorList>
    </citation>
    <scope>NUCLEOTIDE SEQUENCE [LARGE SCALE GENOMIC DNA]</scope>
    <source>
        <strain evidence="2">CCUG 56607</strain>
    </source>
</reference>
<dbReference type="InterPro" id="IPR012505">
    <property type="entry name" value="YbbR"/>
</dbReference>
<accession>A0ABW3KZN6</accession>
<dbReference type="Proteomes" id="UP001596990">
    <property type="component" value="Unassembled WGS sequence"/>
</dbReference>
<protein>
    <submittedName>
        <fullName evidence="1">YbbR-like domain-containing protein</fullName>
    </submittedName>
</protein>
<dbReference type="PANTHER" id="PTHR37804:SF1">
    <property type="entry name" value="CDAA REGULATORY PROTEIN CDAR"/>
    <property type="match status" value="1"/>
</dbReference>
<dbReference type="Gene3D" id="2.170.120.40">
    <property type="entry name" value="YbbR-like domain"/>
    <property type="match status" value="2"/>
</dbReference>
<evidence type="ECO:0000313" key="2">
    <source>
        <dbReference type="Proteomes" id="UP001596990"/>
    </source>
</evidence>
<gene>
    <name evidence="1" type="ORF">ACFQ2J_07915</name>
</gene>
<dbReference type="RefSeq" id="WP_386058430.1">
    <property type="nucleotide sequence ID" value="NZ_JBHTKL010000002.1"/>
</dbReference>
<proteinExistence type="predicted"/>
<comment type="caution">
    <text evidence="1">The sequence shown here is derived from an EMBL/GenBank/DDBJ whole genome shotgun (WGS) entry which is preliminary data.</text>
</comment>
<dbReference type="PANTHER" id="PTHR37804">
    <property type="entry name" value="CDAA REGULATORY PROTEIN CDAR"/>
    <property type="match status" value="1"/>
</dbReference>
<keyword evidence="2" id="KW-1185">Reference proteome</keyword>